<dbReference type="AlphaFoldDB" id="A0A6F9DNZ8"/>
<feature type="domain" description="FAD dependent oxidoreductase" evidence="1">
    <location>
        <begin position="2"/>
        <end position="345"/>
    </location>
</feature>
<protein>
    <submittedName>
        <fullName evidence="2">Putative oxidoreductase TDA3</fullName>
    </submittedName>
</protein>
<dbReference type="SUPFAM" id="SSF51905">
    <property type="entry name" value="FAD/NAD(P)-binding domain"/>
    <property type="match status" value="1"/>
</dbReference>
<organism evidence="2">
    <name type="scientific">Phallusia mammillata</name>
    <dbReference type="NCBI Taxonomy" id="59560"/>
    <lineage>
        <taxon>Eukaryota</taxon>
        <taxon>Metazoa</taxon>
        <taxon>Chordata</taxon>
        <taxon>Tunicata</taxon>
        <taxon>Ascidiacea</taxon>
        <taxon>Phlebobranchia</taxon>
        <taxon>Ascidiidae</taxon>
        <taxon>Phallusia</taxon>
    </lineage>
</organism>
<dbReference type="EMBL" id="LR788898">
    <property type="protein sequence ID" value="CAB3264760.1"/>
    <property type="molecule type" value="mRNA"/>
</dbReference>
<sequence length="364" mass="39436">MKVVVCGGGIIGNCTAYYLLKHNIKCTVVEQGTVACAASGKAGGFLARDWCKSDGALHEFAKFSFDLHCELAKEFDGKQKYDYRRLEAFSAEINRLPKKQTTEAQNNKVPWVNGTHIEQRSIQCIGKAGNVAQLHPFKFVNTLCEYSKSKGAQFIEQDSVCDLLSENQNLIGVKLTSGLTIDCDAIILCMGPWTGLASKWIPNFPSIHGQKAHSITVAPKIPIPAQAVFTDYGQYSPELYPRPDGEVYVCGMAENPVSSAQLPLPQDIHPTSNSCQKIKDMTDLVGDALKEGQVTKSQACYLPLTQDGLPLIGKLKELNGVFVGAGHGCWGILNAPATGKALAELVACGHSTINIDAFDPNRFT</sequence>
<dbReference type="Gene3D" id="3.30.9.10">
    <property type="entry name" value="D-Amino Acid Oxidase, subunit A, domain 2"/>
    <property type="match status" value="1"/>
</dbReference>
<dbReference type="PANTHER" id="PTHR13847">
    <property type="entry name" value="SARCOSINE DEHYDROGENASE-RELATED"/>
    <property type="match status" value="1"/>
</dbReference>
<reference evidence="2" key="1">
    <citation type="submission" date="2020-04" db="EMBL/GenBank/DDBJ databases">
        <authorList>
            <person name="Neveu A P."/>
        </authorList>
    </citation>
    <scope>NUCLEOTIDE SEQUENCE</scope>
    <source>
        <tissue evidence="2">Whole embryo</tissue>
    </source>
</reference>
<dbReference type="InterPro" id="IPR036188">
    <property type="entry name" value="FAD/NAD-bd_sf"/>
</dbReference>
<evidence type="ECO:0000259" key="1">
    <source>
        <dbReference type="Pfam" id="PF01266"/>
    </source>
</evidence>
<dbReference type="Pfam" id="PF01266">
    <property type="entry name" value="DAO"/>
    <property type="match status" value="1"/>
</dbReference>
<dbReference type="InterPro" id="IPR006076">
    <property type="entry name" value="FAD-dep_OxRdtase"/>
</dbReference>
<dbReference type="PANTHER" id="PTHR13847:SF150">
    <property type="entry name" value="OXIDOREDUCTASE TDA3-RELATED"/>
    <property type="match status" value="1"/>
</dbReference>
<name>A0A6F9DNZ8_9ASCI</name>
<evidence type="ECO:0000313" key="2">
    <source>
        <dbReference type="EMBL" id="CAB3264760.1"/>
    </source>
</evidence>
<proteinExistence type="evidence at transcript level"/>
<gene>
    <name evidence="2" type="primary">Pdpr</name>
</gene>
<dbReference type="Gene3D" id="3.50.50.60">
    <property type="entry name" value="FAD/NAD(P)-binding domain"/>
    <property type="match status" value="1"/>
</dbReference>
<accession>A0A6F9DNZ8</accession>
<dbReference type="GO" id="GO:0005737">
    <property type="term" value="C:cytoplasm"/>
    <property type="evidence" value="ECO:0007669"/>
    <property type="project" value="TreeGrafter"/>
</dbReference>